<dbReference type="PROSITE" id="PS51257">
    <property type="entry name" value="PROKAR_LIPOPROTEIN"/>
    <property type="match status" value="1"/>
</dbReference>
<protein>
    <recommendedName>
        <fullName evidence="5">Lipoprotein</fullName>
    </recommendedName>
</protein>
<organism evidence="3 4">
    <name type="scientific">Sphingomonas changbaiensis NBRC 104936</name>
    <dbReference type="NCBI Taxonomy" id="1219043"/>
    <lineage>
        <taxon>Bacteria</taxon>
        <taxon>Pseudomonadati</taxon>
        <taxon>Pseudomonadota</taxon>
        <taxon>Alphaproteobacteria</taxon>
        <taxon>Sphingomonadales</taxon>
        <taxon>Sphingomonadaceae</taxon>
        <taxon>Sphingomonas</taxon>
    </lineage>
</organism>
<dbReference type="RefSeq" id="WP_157032906.1">
    <property type="nucleotide sequence ID" value="NZ_BBWU01000045.1"/>
</dbReference>
<feature type="signal peptide" evidence="2">
    <location>
        <begin position="1"/>
        <end position="22"/>
    </location>
</feature>
<dbReference type="Proteomes" id="UP000033202">
    <property type="component" value="Unassembled WGS sequence"/>
</dbReference>
<accession>A0A0E9MRR5</accession>
<feature type="region of interest" description="Disordered" evidence="1">
    <location>
        <begin position="199"/>
        <end position="247"/>
    </location>
</feature>
<evidence type="ECO:0000256" key="1">
    <source>
        <dbReference type="SAM" id="MobiDB-lite"/>
    </source>
</evidence>
<keyword evidence="4" id="KW-1185">Reference proteome</keyword>
<evidence type="ECO:0000256" key="2">
    <source>
        <dbReference type="SAM" id="SignalP"/>
    </source>
</evidence>
<evidence type="ECO:0000313" key="3">
    <source>
        <dbReference type="EMBL" id="GAO40178.1"/>
    </source>
</evidence>
<evidence type="ECO:0008006" key="5">
    <source>
        <dbReference type="Google" id="ProtNLM"/>
    </source>
</evidence>
<keyword evidence="2" id="KW-0732">Signal</keyword>
<gene>
    <name evidence="3" type="ORF">SCH01S_45_00210</name>
</gene>
<feature type="chain" id="PRO_5002429366" description="Lipoprotein" evidence="2">
    <location>
        <begin position="23"/>
        <end position="247"/>
    </location>
</feature>
<comment type="caution">
    <text evidence="3">The sequence shown here is derived from an EMBL/GenBank/DDBJ whole genome shotgun (WGS) entry which is preliminary data.</text>
</comment>
<reference evidence="3 4" key="1">
    <citation type="submission" date="2015-04" db="EMBL/GenBank/DDBJ databases">
        <title>Whole genome shotgun sequence of Sphingomonas changbaiensis NBRC 104936.</title>
        <authorList>
            <person name="Katano-Makiyama Y."/>
            <person name="Hosoyama A."/>
            <person name="Hashimoto M."/>
            <person name="Noguchi M."/>
            <person name="Tsuchikane K."/>
            <person name="Ohji S."/>
            <person name="Yamazoe A."/>
            <person name="Ichikawa N."/>
            <person name="Kimura A."/>
            <person name="Fujita N."/>
        </authorList>
    </citation>
    <scope>NUCLEOTIDE SEQUENCE [LARGE SCALE GENOMIC DNA]</scope>
    <source>
        <strain evidence="3 4">NBRC 104936</strain>
    </source>
</reference>
<evidence type="ECO:0000313" key="4">
    <source>
        <dbReference type="Proteomes" id="UP000033202"/>
    </source>
</evidence>
<sequence>MRRLSFVAAVLAVVLSSCNKSGGDAASLFTGIGQKSVGQLLRDGDAKACADAAVQSQLREAIQAPFEANQSMSAEEIRAAVSQAPQVKFTDFQATEVKKSIGEAHCEVNAAVADSSVTVPFVLRQSLEDNSAFLLNGDFDQAILMWRNVAFASLARLTEQRNLQRAQAEGSEAAARRQAEEEQWAAKDPARWACWQRVKDSNDQNEKNACLTKTVQSASPYDYPGADRPPQDAPNPSLLPANATQPR</sequence>
<proteinExistence type="predicted"/>
<dbReference type="EMBL" id="BBWU01000045">
    <property type="protein sequence ID" value="GAO40178.1"/>
    <property type="molecule type" value="Genomic_DNA"/>
</dbReference>
<dbReference type="AlphaFoldDB" id="A0A0E9MRR5"/>
<name>A0A0E9MRR5_9SPHN</name>